<dbReference type="SMART" id="SM00382">
    <property type="entry name" value="AAA"/>
    <property type="match status" value="1"/>
</dbReference>
<dbReference type="Pfam" id="PF07319">
    <property type="entry name" value="DnaI_N"/>
    <property type="match status" value="1"/>
</dbReference>
<dbReference type="GO" id="GO:0006260">
    <property type="term" value="P:DNA replication"/>
    <property type="evidence" value="ECO:0007669"/>
    <property type="project" value="TreeGrafter"/>
</dbReference>
<protein>
    <submittedName>
        <fullName evidence="2">Primosomal protein DnaI</fullName>
    </submittedName>
</protein>
<dbReference type="Gene3D" id="3.40.50.300">
    <property type="entry name" value="P-loop containing nucleotide triphosphate hydrolases"/>
    <property type="match status" value="1"/>
</dbReference>
<keyword evidence="3" id="KW-1185">Reference proteome</keyword>
<dbReference type="SUPFAM" id="SSF52540">
    <property type="entry name" value="P-loop containing nucleoside triphosphate hydrolases"/>
    <property type="match status" value="1"/>
</dbReference>
<dbReference type="InterPro" id="IPR009928">
    <property type="entry name" value="DnaI_N"/>
</dbReference>
<dbReference type="STRING" id="1859473.BG261_10520"/>
<evidence type="ECO:0000259" key="1">
    <source>
        <dbReference type="SMART" id="SM00382"/>
    </source>
</evidence>
<dbReference type="AlphaFoldDB" id="A0A1E8GRF2"/>
<feature type="domain" description="AAA+ ATPase" evidence="1">
    <location>
        <begin position="149"/>
        <end position="296"/>
    </location>
</feature>
<sequence length="300" mass="34666">MEKIGDILNSRPGMREGYDRLIATVMGNKKIQEFIQEQKMTPEQVSRSYSKFYEYIQEHEKFLGNDPKYATKGYEPVLVMNHGYADVSYMVTPELESQQKEANQRRRVRLVGLPKSFKDIDWADVAIDDTRRVDAYKAISAFIKDFKKHAKGYYIYGDFGVGKSFIMAAMARELAKKGVSTTILHYPTFTIDVRNSIKTDGGVKQMIDDVKGVDVLVLDDIGAEQSSSWLRDEVLQVILQYRMQEDLPTFFTSNLDIAGLEKHLAETKNANEVWPAKRVMERVRYLTKELRLEGENRRYE</sequence>
<dbReference type="InterPro" id="IPR027417">
    <property type="entry name" value="P-loop_NTPase"/>
</dbReference>
<dbReference type="EMBL" id="MKIR01000004">
    <property type="protein sequence ID" value="OFI50068.1"/>
    <property type="molecule type" value="Genomic_DNA"/>
</dbReference>
<reference evidence="3" key="1">
    <citation type="submission" date="2016-09" db="EMBL/GenBank/DDBJ databases">
        <title>Draft genome sequence of a novel species of the family Streptococcaceae isolated from flowers.</title>
        <authorList>
            <person name="Chuah L.-O."/>
            <person name="Yap K.-P."/>
            <person name="Thong K.L."/>
            <person name="Liong M.T."/>
            <person name="Ahmad R."/>
            <person name="Rusul G."/>
        </authorList>
    </citation>
    <scope>NUCLEOTIDE SEQUENCE [LARGE SCALE GENOMIC DNA]</scope>
    <source>
        <strain evidence="3">DF1</strain>
    </source>
</reference>
<organism evidence="2 3">
    <name type="scientific">Floricoccus tropicus</name>
    <dbReference type="NCBI Taxonomy" id="1859473"/>
    <lineage>
        <taxon>Bacteria</taxon>
        <taxon>Bacillati</taxon>
        <taxon>Bacillota</taxon>
        <taxon>Bacilli</taxon>
        <taxon>Lactobacillales</taxon>
        <taxon>Streptococcaceae</taxon>
        <taxon>Floricoccus</taxon>
    </lineage>
</organism>
<dbReference type="InterPro" id="IPR003593">
    <property type="entry name" value="AAA+_ATPase"/>
</dbReference>
<proteinExistence type="predicted"/>
<dbReference type="NCBIfam" id="NF006505">
    <property type="entry name" value="PRK08939.1"/>
    <property type="match status" value="1"/>
</dbReference>
<dbReference type="GO" id="GO:0005524">
    <property type="term" value="F:ATP binding"/>
    <property type="evidence" value="ECO:0007669"/>
    <property type="project" value="InterPro"/>
</dbReference>
<dbReference type="OrthoDB" id="61127at2"/>
<dbReference type="Proteomes" id="UP000178622">
    <property type="component" value="Unassembled WGS sequence"/>
</dbReference>
<evidence type="ECO:0000313" key="3">
    <source>
        <dbReference type="Proteomes" id="UP000178622"/>
    </source>
</evidence>
<dbReference type="RefSeq" id="WP_070791744.1">
    <property type="nucleotide sequence ID" value="NZ_MKIR01000004.1"/>
</dbReference>
<accession>A0A1E8GRF2</accession>
<dbReference type="Pfam" id="PF01695">
    <property type="entry name" value="IstB_IS21"/>
    <property type="match status" value="1"/>
</dbReference>
<dbReference type="PANTHER" id="PTHR30050:SF8">
    <property type="entry name" value="PRIMOSOMAL PROTEIN DNAI"/>
    <property type="match status" value="1"/>
</dbReference>
<name>A0A1E8GRF2_9LACT</name>
<dbReference type="InterPro" id="IPR002611">
    <property type="entry name" value="IstB_ATP-bd"/>
</dbReference>
<dbReference type="CDD" id="cd00009">
    <property type="entry name" value="AAA"/>
    <property type="match status" value="1"/>
</dbReference>
<comment type="caution">
    <text evidence="2">The sequence shown here is derived from an EMBL/GenBank/DDBJ whole genome shotgun (WGS) entry which is preliminary data.</text>
</comment>
<gene>
    <name evidence="2" type="ORF">BG261_10520</name>
</gene>
<dbReference type="PANTHER" id="PTHR30050">
    <property type="entry name" value="CHROMOSOMAL REPLICATION INITIATOR PROTEIN DNAA"/>
    <property type="match status" value="1"/>
</dbReference>
<evidence type="ECO:0000313" key="2">
    <source>
        <dbReference type="EMBL" id="OFI50068.1"/>
    </source>
</evidence>